<dbReference type="AlphaFoldDB" id="A0A1H7GP94"/>
<dbReference type="InterPro" id="IPR024301">
    <property type="entry name" value="Amidase_6"/>
</dbReference>
<accession>A0A1H7GP94</accession>
<evidence type="ECO:0000313" key="3">
    <source>
        <dbReference type="Proteomes" id="UP000186015"/>
    </source>
</evidence>
<evidence type="ECO:0000313" key="2">
    <source>
        <dbReference type="EMBL" id="SEK39879.1"/>
    </source>
</evidence>
<dbReference type="EMBL" id="FOAT01000002">
    <property type="protein sequence ID" value="SEK39879.1"/>
    <property type="molecule type" value="Genomic_DNA"/>
</dbReference>
<reference evidence="2 3" key="1">
    <citation type="submission" date="2016-10" db="EMBL/GenBank/DDBJ databases">
        <authorList>
            <person name="de Groot N.N."/>
        </authorList>
    </citation>
    <scope>NUCLEOTIDE SEQUENCE [LARGE SCALE GENOMIC DNA]</scope>
    <source>
        <strain evidence="2 3">KH2T6</strain>
    </source>
</reference>
<dbReference type="RefSeq" id="WP_074829483.1">
    <property type="nucleotide sequence ID" value="NZ_FOAT01000002.1"/>
</dbReference>
<gene>
    <name evidence="2" type="ORF">SAMN05216469_102202</name>
</gene>
<feature type="domain" description="Putative amidase" evidence="1">
    <location>
        <begin position="9"/>
        <end position="151"/>
    </location>
</feature>
<dbReference type="Proteomes" id="UP000186015">
    <property type="component" value="Unassembled WGS sequence"/>
</dbReference>
<proteinExistence type="predicted"/>
<sequence length="162" mass="18124">MREYPLNISAEVEYARRWAFSRNPSFYDFNDLGGDCTNFVSQCIYAGGAVMNYTRDVGWYYVSLNDRAAAWTGVEYFYRFITKNRGAGPFGEEVHISKSAVGDVIQLGGSAGFYHSLLVTSLCGEPCVAAHSFDAFDRPLSSYSFEKLRCIHIIGARKCCSQ</sequence>
<dbReference type="OrthoDB" id="9812429at2"/>
<dbReference type="PANTHER" id="PTHR40032:SF1">
    <property type="entry name" value="EXPORTED PROTEIN"/>
    <property type="match status" value="1"/>
</dbReference>
<dbReference type="Pfam" id="PF12671">
    <property type="entry name" value="Amidase_6"/>
    <property type="match status" value="1"/>
</dbReference>
<organism evidence="2 3">
    <name type="scientific">Ruminococcus albus</name>
    <dbReference type="NCBI Taxonomy" id="1264"/>
    <lineage>
        <taxon>Bacteria</taxon>
        <taxon>Bacillati</taxon>
        <taxon>Bacillota</taxon>
        <taxon>Clostridia</taxon>
        <taxon>Eubacteriales</taxon>
        <taxon>Oscillospiraceae</taxon>
        <taxon>Ruminococcus</taxon>
    </lineage>
</organism>
<name>A0A1H7GP94_RUMAL</name>
<protein>
    <submittedName>
        <fullName evidence="2">Putative amidase domain-containing protein</fullName>
    </submittedName>
</protein>
<evidence type="ECO:0000259" key="1">
    <source>
        <dbReference type="Pfam" id="PF12671"/>
    </source>
</evidence>
<dbReference type="PANTHER" id="PTHR40032">
    <property type="entry name" value="EXPORTED PROTEIN-RELATED"/>
    <property type="match status" value="1"/>
</dbReference>